<organism evidence="1 2">
    <name type="scientific">Ooceraea biroi</name>
    <name type="common">Clonal raider ant</name>
    <name type="synonym">Cerapachys biroi</name>
    <dbReference type="NCBI Taxonomy" id="2015173"/>
    <lineage>
        <taxon>Eukaryota</taxon>
        <taxon>Metazoa</taxon>
        <taxon>Ecdysozoa</taxon>
        <taxon>Arthropoda</taxon>
        <taxon>Hexapoda</taxon>
        <taxon>Insecta</taxon>
        <taxon>Pterygota</taxon>
        <taxon>Neoptera</taxon>
        <taxon>Endopterygota</taxon>
        <taxon>Hymenoptera</taxon>
        <taxon>Apocrita</taxon>
        <taxon>Aculeata</taxon>
        <taxon>Formicoidea</taxon>
        <taxon>Formicidae</taxon>
        <taxon>Dorylinae</taxon>
        <taxon>Ooceraea</taxon>
    </lineage>
</organism>
<name>A0A026WI24_OOCBI</name>
<sequence length="76" mass="9206">MFGQTFAKRFVQLFICDHVSFRASISFQEERRIEQESCRRHFDTWRRLWGRPGHGAPIDHAQRNNLYNILHRSAIY</sequence>
<accession>A0A026WI24</accession>
<evidence type="ECO:0000313" key="2">
    <source>
        <dbReference type="Proteomes" id="UP000053097"/>
    </source>
</evidence>
<dbReference type="EMBL" id="KK107193">
    <property type="protein sequence ID" value="EZA55702.1"/>
    <property type="molecule type" value="Genomic_DNA"/>
</dbReference>
<protein>
    <submittedName>
        <fullName evidence="1">Uncharacterized protein</fullName>
    </submittedName>
</protein>
<evidence type="ECO:0000313" key="1">
    <source>
        <dbReference type="EMBL" id="EZA55702.1"/>
    </source>
</evidence>
<gene>
    <name evidence="1" type="ORF">X777_04230</name>
</gene>
<keyword evidence="2" id="KW-1185">Reference proteome</keyword>
<reference evidence="1 2" key="1">
    <citation type="journal article" date="2014" name="Curr. Biol.">
        <title>The genome of the clonal raider ant Cerapachys biroi.</title>
        <authorList>
            <person name="Oxley P.R."/>
            <person name="Ji L."/>
            <person name="Fetter-Pruneda I."/>
            <person name="McKenzie S.K."/>
            <person name="Li C."/>
            <person name="Hu H."/>
            <person name="Zhang G."/>
            <person name="Kronauer D.J."/>
        </authorList>
    </citation>
    <scope>NUCLEOTIDE SEQUENCE [LARGE SCALE GENOMIC DNA]</scope>
</reference>
<dbReference type="AlphaFoldDB" id="A0A026WI24"/>
<dbReference type="OrthoDB" id="8185397at2759"/>
<proteinExistence type="predicted"/>
<dbReference type="Proteomes" id="UP000053097">
    <property type="component" value="Unassembled WGS sequence"/>
</dbReference>